<dbReference type="GO" id="GO:0016747">
    <property type="term" value="F:acyltransferase activity, transferring groups other than amino-acyl groups"/>
    <property type="evidence" value="ECO:0007669"/>
    <property type="project" value="InterPro"/>
</dbReference>
<protein>
    <submittedName>
        <fullName evidence="2">N-acetyltransferase</fullName>
    </submittedName>
</protein>
<evidence type="ECO:0000259" key="1">
    <source>
        <dbReference type="PROSITE" id="PS51186"/>
    </source>
</evidence>
<proteinExistence type="predicted"/>
<evidence type="ECO:0000313" key="2">
    <source>
        <dbReference type="EMBL" id="GER94843.1"/>
    </source>
</evidence>
<organism evidence="2">
    <name type="scientific">hot springs metagenome</name>
    <dbReference type="NCBI Taxonomy" id="433727"/>
    <lineage>
        <taxon>unclassified sequences</taxon>
        <taxon>metagenomes</taxon>
        <taxon>ecological metagenomes</taxon>
    </lineage>
</organism>
<dbReference type="Pfam" id="PF00583">
    <property type="entry name" value="Acetyltransf_1"/>
    <property type="match status" value="1"/>
</dbReference>
<dbReference type="PROSITE" id="PS51186">
    <property type="entry name" value="GNAT"/>
    <property type="match status" value="1"/>
</dbReference>
<dbReference type="EMBL" id="BLAB01000001">
    <property type="protein sequence ID" value="GER94843.1"/>
    <property type="molecule type" value="Genomic_DNA"/>
</dbReference>
<keyword evidence="2" id="KW-0808">Transferase</keyword>
<dbReference type="CDD" id="cd04301">
    <property type="entry name" value="NAT_SF"/>
    <property type="match status" value="1"/>
</dbReference>
<dbReference type="AlphaFoldDB" id="A0A5J4L5D2"/>
<dbReference type="SUPFAM" id="SSF55729">
    <property type="entry name" value="Acyl-CoA N-acyltransferases (Nat)"/>
    <property type="match status" value="1"/>
</dbReference>
<comment type="caution">
    <text evidence="2">The sequence shown here is derived from an EMBL/GenBank/DDBJ whole genome shotgun (WGS) entry which is preliminary data.</text>
</comment>
<gene>
    <name evidence="2" type="ORF">A45J_2609</name>
</gene>
<reference evidence="2" key="1">
    <citation type="submission" date="2019-10" db="EMBL/GenBank/DDBJ databases">
        <title>Metagenomic sequencing of thiosulfate-disproportionating enrichment culture.</title>
        <authorList>
            <person name="Umezawa K."/>
            <person name="Kojima H."/>
            <person name="Fukui M."/>
        </authorList>
    </citation>
    <scope>NUCLEOTIDE SEQUENCE</scope>
    <source>
        <strain evidence="2">45J</strain>
    </source>
</reference>
<name>A0A5J4L5D2_9ZZZZ</name>
<dbReference type="InterPro" id="IPR000182">
    <property type="entry name" value="GNAT_dom"/>
</dbReference>
<feature type="domain" description="N-acetyltransferase" evidence="1">
    <location>
        <begin position="1"/>
        <end position="129"/>
    </location>
</feature>
<dbReference type="InterPro" id="IPR016181">
    <property type="entry name" value="Acyl_CoA_acyltransferase"/>
</dbReference>
<sequence>MLEFKKAKGEQLSEVETIISTYTPNAVIQGRYYIALENGAIKGCVGLIRRAWFMTEIKHLYVKEQYRGQGIGTFLVSKALKRIKSPLVCCTVKADNLASLRVFQHFRFTPRERFVNQDTGNRVMLLTRKI</sequence>
<accession>A0A5J4L5D2</accession>
<dbReference type="Gene3D" id="3.40.630.30">
    <property type="match status" value="1"/>
</dbReference>